<dbReference type="PANTHER" id="PTHR11070:SF2">
    <property type="entry name" value="ATP-DEPENDENT DNA HELICASE SRS2"/>
    <property type="match status" value="1"/>
</dbReference>
<evidence type="ECO:0000256" key="10">
    <source>
        <dbReference type="ARBA" id="ARBA00048988"/>
    </source>
</evidence>
<dbReference type="GO" id="GO:0000725">
    <property type="term" value="P:recombinational repair"/>
    <property type="evidence" value="ECO:0007669"/>
    <property type="project" value="TreeGrafter"/>
</dbReference>
<dbReference type="CDD" id="cd18807">
    <property type="entry name" value="SF1_C_UvrD"/>
    <property type="match status" value="1"/>
</dbReference>
<dbReference type="RefSeq" id="WP_041954067.1">
    <property type="nucleotide sequence ID" value="NZ_CP009761.1"/>
</dbReference>
<comment type="catalytic activity">
    <reaction evidence="10">
        <text>ATP + H2O = ADP + phosphate + H(+)</text>
        <dbReference type="Rhea" id="RHEA:13065"/>
        <dbReference type="ChEBI" id="CHEBI:15377"/>
        <dbReference type="ChEBI" id="CHEBI:15378"/>
        <dbReference type="ChEBI" id="CHEBI:30616"/>
        <dbReference type="ChEBI" id="CHEBI:43474"/>
        <dbReference type="ChEBI" id="CHEBI:456216"/>
        <dbReference type="EC" id="5.6.2.4"/>
    </reaction>
</comment>
<dbReference type="Pfam" id="PF13361">
    <property type="entry name" value="UvrD_C"/>
    <property type="match status" value="1"/>
</dbReference>
<reference evidence="11 12" key="1">
    <citation type="submission" date="2014-10" db="EMBL/GenBank/DDBJ databases">
        <title>Complete genome sequence of Parvimonas micra KCOM 1535 (= ChDC B708).</title>
        <authorList>
            <person name="Kook J.-K."/>
            <person name="Park S.-N."/>
            <person name="Lim Y.K."/>
            <person name="Roh H."/>
        </authorList>
    </citation>
    <scope>NUCLEOTIDE SEQUENCE [LARGE SCALE GENOMIC DNA]</scope>
    <source>
        <strain evidence="12">KCOM 1535 / ChDC B708</strain>
    </source>
</reference>
<sequence>MDLLKGLNNKQLEAVEHFGSPLLVLAGAGSGKTKVLTTKIAYAVLEKNVSEYEILAITFTNKAGKEMKERIENIFKRDISSMWIGTFHSICSKILRFNIEKIGYSNNFTIYDRDDQKLVLKEIFKQNPTWESVLGEFKNAIIGIISDAKGKNVKSSEFSKYFSFGNNTDVVEKIYKKYEEILIKNNALDFDDLIFKTIELLKKCPEVLNYYAEKFKYIYVDEYQDTNDAQYEIIKLLASKYKNVCAVGDIDQSIYGWRGANISNILNFENDFPNSKIILLEENYRSTQKILDCANELIKNNVNRKEKNLWTKKEGGDEIIYKSYQNENYEAIEVAQNVSNLIFEGYNLSDIAVLYRANFQSFAIENALRKNSIAYRMVGGLKFYDRKEIKDILAYLKLIANPKDDNAFRRIINYPKRSIGNVSLQKLEEYCYSENISLFDGLFRNEFLDSVSKKLRTEFENFRDMIFGFITCVEDTEVEILIKELLDSIKFVDYLRENEKKEFEKKAENINLFLEEISNSYKGIKLLEYLETNSLLSDIDKTEDSDDTVTLTTIHSAKGLEYKVVFIIGMNEGIFPSERSIKERDDGLEEERRLFYVAITRAKEKLFISSTKSMTMYGKLNLYRVSSFVDEIINYVDDKSINLEFNFDEERVTTSKIRNDAYTDYSRTYVPNADLGRTKLDKPLNHYQKPNKTSSKDVYKVGEKIIHEKYGEGTVIKCEKAGTKVMLMVAFDGEGIKLFDIKKDKRIKRA</sequence>
<comment type="similarity">
    <text evidence="1">Belongs to the helicase family. UvrD subfamily.</text>
</comment>
<evidence type="ECO:0000256" key="5">
    <source>
        <dbReference type="ARBA" id="ARBA00022840"/>
    </source>
</evidence>
<dbReference type="EC" id="5.6.2.4" evidence="9"/>
<dbReference type="InterPro" id="IPR013986">
    <property type="entry name" value="DExx_box_DNA_helicase_dom_sf"/>
</dbReference>
<keyword evidence="4 11" id="KW-0347">Helicase</keyword>
<gene>
    <name evidence="11" type="ORF">NW74_04485</name>
</gene>
<dbReference type="GO" id="GO:0005524">
    <property type="term" value="F:ATP binding"/>
    <property type="evidence" value="ECO:0007669"/>
    <property type="project" value="UniProtKB-UniRule"/>
</dbReference>
<dbReference type="PANTHER" id="PTHR11070">
    <property type="entry name" value="UVRD / RECB / PCRA DNA HELICASE FAMILY MEMBER"/>
    <property type="match status" value="1"/>
</dbReference>
<keyword evidence="5" id="KW-0067">ATP-binding</keyword>
<evidence type="ECO:0000256" key="2">
    <source>
        <dbReference type="ARBA" id="ARBA00022741"/>
    </source>
</evidence>
<dbReference type="InterPro" id="IPR014017">
    <property type="entry name" value="DNA_helicase_UvrD-like_C"/>
</dbReference>
<dbReference type="GO" id="GO:0005829">
    <property type="term" value="C:cytosol"/>
    <property type="evidence" value="ECO:0007669"/>
    <property type="project" value="TreeGrafter"/>
</dbReference>
<dbReference type="InterPro" id="IPR027417">
    <property type="entry name" value="P-loop_NTPase"/>
</dbReference>
<evidence type="ECO:0000256" key="3">
    <source>
        <dbReference type="ARBA" id="ARBA00022801"/>
    </source>
</evidence>
<comment type="catalytic activity">
    <reaction evidence="8">
        <text>Couples ATP hydrolysis with the unwinding of duplex DNA by translocating in the 3'-5' direction.</text>
        <dbReference type="EC" id="5.6.2.4"/>
    </reaction>
</comment>
<evidence type="ECO:0000256" key="4">
    <source>
        <dbReference type="ARBA" id="ARBA00022806"/>
    </source>
</evidence>
<dbReference type="CDD" id="cd17932">
    <property type="entry name" value="DEXQc_UvrD"/>
    <property type="match status" value="1"/>
</dbReference>
<evidence type="ECO:0000256" key="7">
    <source>
        <dbReference type="ARBA" id="ARBA00023235"/>
    </source>
</evidence>
<keyword evidence="12" id="KW-1185">Reference proteome</keyword>
<dbReference type="AlphaFoldDB" id="A0A0B4S1D5"/>
<dbReference type="OrthoDB" id="9810135at2"/>
<dbReference type="Gene3D" id="3.40.50.300">
    <property type="entry name" value="P-loop containing nucleotide triphosphate hydrolases"/>
    <property type="match status" value="2"/>
</dbReference>
<dbReference type="Proteomes" id="UP000031386">
    <property type="component" value="Chromosome"/>
</dbReference>
<keyword evidence="2" id="KW-0547">Nucleotide-binding</keyword>
<evidence type="ECO:0000256" key="1">
    <source>
        <dbReference type="ARBA" id="ARBA00009922"/>
    </source>
</evidence>
<dbReference type="InterPro" id="IPR014016">
    <property type="entry name" value="UvrD-like_ATP-bd"/>
</dbReference>
<keyword evidence="3" id="KW-0378">Hydrolase</keyword>
<evidence type="ECO:0000313" key="11">
    <source>
        <dbReference type="EMBL" id="AIZ36642.1"/>
    </source>
</evidence>
<keyword evidence="6" id="KW-0238">DNA-binding</keyword>
<evidence type="ECO:0000256" key="6">
    <source>
        <dbReference type="ARBA" id="ARBA00023125"/>
    </source>
</evidence>
<dbReference type="SUPFAM" id="SSF52540">
    <property type="entry name" value="P-loop containing nucleoside triphosphate hydrolases"/>
    <property type="match status" value="1"/>
</dbReference>
<accession>A0A0B4S1D5</accession>
<dbReference type="InterPro" id="IPR000212">
    <property type="entry name" value="DNA_helicase_UvrD/REP"/>
</dbReference>
<dbReference type="GO" id="GO:0016787">
    <property type="term" value="F:hydrolase activity"/>
    <property type="evidence" value="ECO:0007669"/>
    <property type="project" value="UniProtKB-UniRule"/>
</dbReference>
<evidence type="ECO:0000256" key="9">
    <source>
        <dbReference type="ARBA" id="ARBA00034808"/>
    </source>
</evidence>
<keyword evidence="7" id="KW-0413">Isomerase</keyword>
<dbReference type="GO" id="GO:0043138">
    <property type="term" value="F:3'-5' DNA helicase activity"/>
    <property type="evidence" value="ECO:0007669"/>
    <property type="project" value="UniProtKB-EC"/>
</dbReference>
<proteinExistence type="inferred from homology"/>
<dbReference type="STRING" id="33033.NW74_04485"/>
<dbReference type="GO" id="GO:0003677">
    <property type="term" value="F:DNA binding"/>
    <property type="evidence" value="ECO:0007669"/>
    <property type="project" value="UniProtKB-KW"/>
</dbReference>
<dbReference type="Pfam" id="PF00580">
    <property type="entry name" value="UvrD-helicase"/>
    <property type="match status" value="1"/>
</dbReference>
<dbReference type="Gene3D" id="1.10.486.10">
    <property type="entry name" value="PCRA, domain 4"/>
    <property type="match status" value="1"/>
</dbReference>
<evidence type="ECO:0000313" key="12">
    <source>
        <dbReference type="Proteomes" id="UP000031386"/>
    </source>
</evidence>
<protein>
    <recommendedName>
        <fullName evidence="9">DNA 3'-5' helicase</fullName>
        <ecNumber evidence="9">5.6.2.4</ecNumber>
    </recommendedName>
</protein>
<dbReference type="KEGG" id="pmic:NW74_04485"/>
<dbReference type="GO" id="GO:0033202">
    <property type="term" value="C:DNA helicase complex"/>
    <property type="evidence" value="ECO:0007669"/>
    <property type="project" value="TreeGrafter"/>
</dbReference>
<organism evidence="11 12">
    <name type="scientific">Parvimonas micra</name>
    <dbReference type="NCBI Taxonomy" id="33033"/>
    <lineage>
        <taxon>Bacteria</taxon>
        <taxon>Bacillati</taxon>
        <taxon>Bacillota</taxon>
        <taxon>Tissierellia</taxon>
        <taxon>Tissierellales</taxon>
        <taxon>Peptoniphilaceae</taxon>
        <taxon>Parvimonas</taxon>
    </lineage>
</organism>
<dbReference type="PROSITE" id="PS51198">
    <property type="entry name" value="UVRD_HELICASE_ATP_BIND"/>
    <property type="match status" value="1"/>
</dbReference>
<dbReference type="EMBL" id="CP009761">
    <property type="protein sequence ID" value="AIZ36642.1"/>
    <property type="molecule type" value="Genomic_DNA"/>
</dbReference>
<evidence type="ECO:0000256" key="8">
    <source>
        <dbReference type="ARBA" id="ARBA00034617"/>
    </source>
</evidence>
<dbReference type="Pfam" id="PF21196">
    <property type="entry name" value="PcrA_UvrD_tudor"/>
    <property type="match status" value="1"/>
</dbReference>
<name>A0A0B4S1D5_9FIRM</name>
<dbReference type="PROSITE" id="PS51217">
    <property type="entry name" value="UVRD_HELICASE_CTER"/>
    <property type="match status" value="1"/>
</dbReference>
<dbReference type="Gene3D" id="1.10.10.160">
    <property type="match status" value="1"/>
</dbReference>